<keyword evidence="2" id="KW-0378">Hydrolase</keyword>
<comment type="caution">
    <text evidence="2">The sequence shown here is derived from an EMBL/GenBank/DDBJ whole genome shotgun (WGS) entry which is preliminary data.</text>
</comment>
<organism evidence="2 3">
    <name type="scientific">Virgisporangium aliadipatigenens</name>
    <dbReference type="NCBI Taxonomy" id="741659"/>
    <lineage>
        <taxon>Bacteria</taxon>
        <taxon>Bacillati</taxon>
        <taxon>Actinomycetota</taxon>
        <taxon>Actinomycetes</taxon>
        <taxon>Micromonosporales</taxon>
        <taxon>Micromonosporaceae</taxon>
        <taxon>Virgisporangium</taxon>
    </lineage>
</organism>
<dbReference type="PANTHER" id="PTHR42834">
    <property type="entry name" value="ENDONUCLEASE/EXONUCLEASE/PHOSPHATASE FAMILY PROTEIN (AFU_ORTHOLOGUE AFUA_3G09210)"/>
    <property type="match status" value="1"/>
</dbReference>
<dbReference type="SUPFAM" id="SSF56219">
    <property type="entry name" value="DNase I-like"/>
    <property type="match status" value="1"/>
</dbReference>
<protein>
    <submittedName>
        <fullName evidence="2">Endonuclease</fullName>
    </submittedName>
</protein>
<evidence type="ECO:0000313" key="3">
    <source>
        <dbReference type="Proteomes" id="UP000619260"/>
    </source>
</evidence>
<reference evidence="2" key="1">
    <citation type="submission" date="2021-01" db="EMBL/GenBank/DDBJ databases">
        <title>Whole genome shotgun sequence of Virgisporangium aliadipatigenens NBRC 105644.</title>
        <authorList>
            <person name="Komaki H."/>
            <person name="Tamura T."/>
        </authorList>
    </citation>
    <scope>NUCLEOTIDE SEQUENCE</scope>
    <source>
        <strain evidence="2">NBRC 105644</strain>
    </source>
</reference>
<dbReference type="Proteomes" id="UP000619260">
    <property type="component" value="Unassembled WGS sequence"/>
</dbReference>
<sequence>MYRCRRDKPVGVAKGVVGMGTVRVATFNVENLDETPPAPAPPTLAERLAVLRPQIVRLRADIVCFQEIHGQERPGQPRGLHALTELLAGTNLEKATLVSTKPDHDAVFNERNLVVATLFPVADVEQIHNDLVAEPVYRRLTANPVDTAPISIGVERPVLHVRLTLPDGPLHIINVHLKSKIPTDIPGQKIDNFTWRTAGGWAEGSFISSMKRMAQAVEVRLIVDRILDADPNARVIVAGDFNATPDEIPVLAIRGQVEDTGNPALGQRVLVPIEHTIPEPARYTLYHQGRGQMLDHMLISRNLLAHYRGSEIHNEILHDESAAFADDRKYPESDHAPVVATFDFG</sequence>
<evidence type="ECO:0000313" key="2">
    <source>
        <dbReference type="EMBL" id="GIJ47997.1"/>
    </source>
</evidence>
<accession>A0A8J4DT84</accession>
<dbReference type="PANTHER" id="PTHR42834:SF1">
    <property type="entry name" value="ENDONUCLEASE_EXONUCLEASE_PHOSPHATASE FAMILY PROTEIN (AFU_ORTHOLOGUE AFUA_3G09210)"/>
    <property type="match status" value="1"/>
</dbReference>
<feature type="domain" description="Endonuclease/exonuclease/phosphatase" evidence="1">
    <location>
        <begin position="25"/>
        <end position="335"/>
    </location>
</feature>
<keyword evidence="2" id="KW-0540">Nuclease</keyword>
<dbReference type="GO" id="GO:0004519">
    <property type="term" value="F:endonuclease activity"/>
    <property type="evidence" value="ECO:0007669"/>
    <property type="project" value="UniProtKB-KW"/>
</dbReference>
<dbReference type="Gene3D" id="3.60.10.10">
    <property type="entry name" value="Endonuclease/exonuclease/phosphatase"/>
    <property type="match status" value="1"/>
</dbReference>
<dbReference type="InterPro" id="IPR036691">
    <property type="entry name" value="Endo/exonu/phosph_ase_sf"/>
</dbReference>
<dbReference type="Pfam" id="PF03372">
    <property type="entry name" value="Exo_endo_phos"/>
    <property type="match status" value="1"/>
</dbReference>
<evidence type="ECO:0000259" key="1">
    <source>
        <dbReference type="Pfam" id="PF03372"/>
    </source>
</evidence>
<keyword evidence="3" id="KW-1185">Reference proteome</keyword>
<dbReference type="EMBL" id="BOPF01000018">
    <property type="protein sequence ID" value="GIJ47997.1"/>
    <property type="molecule type" value="Genomic_DNA"/>
</dbReference>
<dbReference type="AlphaFoldDB" id="A0A8J4DT84"/>
<keyword evidence="2" id="KW-0255">Endonuclease</keyword>
<dbReference type="InterPro" id="IPR005135">
    <property type="entry name" value="Endo/exonuclease/phosphatase"/>
</dbReference>
<name>A0A8J4DT84_9ACTN</name>
<proteinExistence type="predicted"/>
<gene>
    <name evidence="2" type="ORF">Val02_48830</name>
</gene>